<name>A0A0L6UHZ7_9BASI</name>
<dbReference type="OrthoDB" id="3246760at2759"/>
<sequence>MGHDEVVLESNLVFPSRHLTCFEIKFGMAMCTHCLSRYKGAPLYLTRQCLHVAFVLGLVIVNRYSISLTLVCDFNNKFTSYLAGYPGSCHNSYVLSNIKIAHQPEKFFD</sequence>
<organism evidence="1 2">
    <name type="scientific">Puccinia sorghi</name>
    <dbReference type="NCBI Taxonomy" id="27349"/>
    <lineage>
        <taxon>Eukaryota</taxon>
        <taxon>Fungi</taxon>
        <taxon>Dikarya</taxon>
        <taxon>Basidiomycota</taxon>
        <taxon>Pucciniomycotina</taxon>
        <taxon>Pucciniomycetes</taxon>
        <taxon>Pucciniales</taxon>
        <taxon>Pucciniaceae</taxon>
        <taxon>Puccinia</taxon>
    </lineage>
</organism>
<dbReference type="AlphaFoldDB" id="A0A0L6UHZ7"/>
<reference evidence="1 2" key="1">
    <citation type="submission" date="2015-08" db="EMBL/GenBank/DDBJ databases">
        <title>Next Generation Sequencing and Analysis of the Genome of Puccinia sorghi L Schw, the Causal Agent of Maize Common Rust.</title>
        <authorList>
            <person name="Rochi L."/>
            <person name="Burguener G."/>
            <person name="Darino M."/>
            <person name="Turjanski A."/>
            <person name="Kreff E."/>
            <person name="Dieguez M.J."/>
            <person name="Sacco F."/>
        </authorList>
    </citation>
    <scope>NUCLEOTIDE SEQUENCE [LARGE SCALE GENOMIC DNA]</scope>
    <source>
        <strain evidence="1 2">RO10H11247</strain>
    </source>
</reference>
<protein>
    <submittedName>
        <fullName evidence="1">Uncharacterized protein</fullName>
    </submittedName>
</protein>
<dbReference type="EMBL" id="LAVV01011367">
    <property type="protein sequence ID" value="KNZ47867.1"/>
    <property type="molecule type" value="Genomic_DNA"/>
</dbReference>
<comment type="caution">
    <text evidence="1">The sequence shown here is derived from an EMBL/GenBank/DDBJ whole genome shotgun (WGS) entry which is preliminary data.</text>
</comment>
<keyword evidence="2" id="KW-1185">Reference proteome</keyword>
<accession>A0A0L6UHZ7</accession>
<evidence type="ECO:0000313" key="2">
    <source>
        <dbReference type="Proteomes" id="UP000037035"/>
    </source>
</evidence>
<proteinExistence type="predicted"/>
<dbReference type="VEuPathDB" id="FungiDB:VP01_6083g1"/>
<evidence type="ECO:0000313" key="1">
    <source>
        <dbReference type="EMBL" id="KNZ47867.1"/>
    </source>
</evidence>
<dbReference type="Proteomes" id="UP000037035">
    <property type="component" value="Unassembled WGS sequence"/>
</dbReference>
<gene>
    <name evidence="1" type="ORF">VP01_6083g1</name>
</gene>